<keyword evidence="7 9" id="KW-0408">Iron</keyword>
<dbReference type="InterPro" id="IPR002401">
    <property type="entry name" value="Cyt_P450_E_grp-I"/>
</dbReference>
<dbReference type="InterPro" id="IPR001128">
    <property type="entry name" value="Cyt_P450"/>
</dbReference>
<keyword evidence="11" id="KW-0812">Transmembrane</keyword>
<dbReference type="AlphaFoldDB" id="A0A8H8CRS9"/>
<keyword evidence="5 9" id="KW-0479">Metal-binding</keyword>
<dbReference type="GO" id="GO:0004497">
    <property type="term" value="F:monooxygenase activity"/>
    <property type="evidence" value="ECO:0007669"/>
    <property type="project" value="UniProtKB-KW"/>
</dbReference>
<evidence type="ECO:0000256" key="10">
    <source>
        <dbReference type="RuleBase" id="RU000461"/>
    </source>
</evidence>
<keyword evidence="8 10" id="KW-0503">Monooxygenase</keyword>
<dbReference type="CDD" id="cd11065">
    <property type="entry name" value="CYP64-like"/>
    <property type="match status" value="1"/>
</dbReference>
<evidence type="ECO:0000256" key="6">
    <source>
        <dbReference type="ARBA" id="ARBA00023002"/>
    </source>
</evidence>
<evidence type="ECO:0000256" key="7">
    <source>
        <dbReference type="ARBA" id="ARBA00023004"/>
    </source>
</evidence>
<dbReference type="InterPro" id="IPR036396">
    <property type="entry name" value="Cyt_P450_sf"/>
</dbReference>
<comment type="cofactor">
    <cofactor evidence="1 9">
        <name>heme</name>
        <dbReference type="ChEBI" id="CHEBI:30413"/>
    </cofactor>
</comment>
<accession>A0A8H8CRS9</accession>
<evidence type="ECO:0008006" key="13">
    <source>
        <dbReference type="Google" id="ProtNLM"/>
    </source>
</evidence>
<evidence type="ECO:0000256" key="2">
    <source>
        <dbReference type="ARBA" id="ARBA00005179"/>
    </source>
</evidence>
<dbReference type="GO" id="GO:0020037">
    <property type="term" value="F:heme binding"/>
    <property type="evidence" value="ECO:0007669"/>
    <property type="project" value="InterPro"/>
</dbReference>
<gene>
    <name evidence="12" type="ORF">JR316_001113</name>
</gene>
<dbReference type="InterPro" id="IPR050364">
    <property type="entry name" value="Cytochrome_P450_fung"/>
</dbReference>
<organism evidence="12">
    <name type="scientific">Psilocybe cubensis</name>
    <name type="common">Psychedelic mushroom</name>
    <name type="synonym">Stropharia cubensis</name>
    <dbReference type="NCBI Taxonomy" id="181762"/>
    <lineage>
        <taxon>Eukaryota</taxon>
        <taxon>Fungi</taxon>
        <taxon>Dikarya</taxon>
        <taxon>Basidiomycota</taxon>
        <taxon>Agaricomycotina</taxon>
        <taxon>Agaricomycetes</taxon>
        <taxon>Agaricomycetidae</taxon>
        <taxon>Agaricales</taxon>
        <taxon>Agaricineae</taxon>
        <taxon>Strophariaceae</taxon>
        <taxon>Psilocybe</taxon>
    </lineage>
</organism>
<protein>
    <recommendedName>
        <fullName evidence="13">Cytochrome P450</fullName>
    </recommendedName>
</protein>
<dbReference type="PRINTS" id="PR00463">
    <property type="entry name" value="EP450I"/>
</dbReference>
<dbReference type="PANTHER" id="PTHR46300:SF7">
    <property type="entry name" value="P450, PUTATIVE (EUROFUNG)-RELATED"/>
    <property type="match status" value="1"/>
</dbReference>
<keyword evidence="4 9" id="KW-0349">Heme</keyword>
<dbReference type="PANTHER" id="PTHR46300">
    <property type="entry name" value="P450, PUTATIVE (EUROFUNG)-RELATED-RELATED"/>
    <property type="match status" value="1"/>
</dbReference>
<evidence type="ECO:0000256" key="9">
    <source>
        <dbReference type="PIRSR" id="PIRSR602401-1"/>
    </source>
</evidence>
<sequence length="561" mass="64261">MRHGSVYDVHCGCTSINFITNQSGLPHEKPVPEASADPSSRYSKYIDFNKCVANPNRFLDMVTSVTFYSLFTLAFCVYLWRTRRRAFRLPPGPKGYPLLGNLWDIPHKYAWLTYANWSRQYNSDVIRFHVFGEETIVLNSLKAAIELLDRRSFNYSDRPRMVMANELIGWEWDFAHMRYSDIWRRHRRSFHQYFQPRNLSAYYPVQQKAAVILLEQLLQKPEEFSAHIRQYAGSIVLRVAYGYEVKAENDFYIALVKKAMPPLLQVVHAGKFLVEFIPALKHIPSWFPGATFKKNATIWAKDTRALRDAPFEKVKKAIEEGTAEQSYVSDNLEKLKINGVVDASEEEIVKNCAGIMYLAGSDTTASVLHSFLLAMVHHPEIQRRAQEEIDSVIGDSRLPDFNDRESLPYVEAILLETLRWAPVTPLSLPHRVIEEDEYEGYHIPAGAVVTPNVWAIMHSEDIYPEPFKFNPDRYYKGSNKEPLQVDPIAAGAFGFGRRICPGRYLALNSAWIGVCSILSAFNISKAIDNTGKVIEPVIEYQDGLVRSVFSKLWLVSVENFV</sequence>
<dbReference type="PRINTS" id="PR00385">
    <property type="entry name" value="P450"/>
</dbReference>
<evidence type="ECO:0000256" key="4">
    <source>
        <dbReference type="ARBA" id="ARBA00022617"/>
    </source>
</evidence>
<dbReference type="InterPro" id="IPR017972">
    <property type="entry name" value="Cyt_P450_CS"/>
</dbReference>
<dbReference type="EMBL" id="JAFIQS010000001">
    <property type="protein sequence ID" value="KAG5174454.1"/>
    <property type="molecule type" value="Genomic_DNA"/>
</dbReference>
<comment type="pathway">
    <text evidence="2">Secondary metabolite biosynthesis.</text>
</comment>
<feature type="binding site" description="axial binding residue" evidence="9">
    <location>
        <position position="500"/>
    </location>
    <ligand>
        <name>heme</name>
        <dbReference type="ChEBI" id="CHEBI:30413"/>
    </ligand>
    <ligandPart>
        <name>Fe</name>
        <dbReference type="ChEBI" id="CHEBI:18248"/>
    </ligandPart>
</feature>
<evidence type="ECO:0000256" key="3">
    <source>
        <dbReference type="ARBA" id="ARBA00010617"/>
    </source>
</evidence>
<keyword evidence="11" id="KW-1133">Transmembrane helix</keyword>
<evidence type="ECO:0000256" key="5">
    <source>
        <dbReference type="ARBA" id="ARBA00022723"/>
    </source>
</evidence>
<dbReference type="Gene3D" id="1.10.630.10">
    <property type="entry name" value="Cytochrome P450"/>
    <property type="match status" value="1"/>
</dbReference>
<dbReference type="GO" id="GO:0005506">
    <property type="term" value="F:iron ion binding"/>
    <property type="evidence" value="ECO:0007669"/>
    <property type="project" value="InterPro"/>
</dbReference>
<keyword evidence="11" id="KW-0472">Membrane</keyword>
<dbReference type="PROSITE" id="PS00086">
    <property type="entry name" value="CYTOCHROME_P450"/>
    <property type="match status" value="1"/>
</dbReference>
<feature type="transmembrane region" description="Helical" evidence="11">
    <location>
        <begin position="58"/>
        <end position="80"/>
    </location>
</feature>
<evidence type="ECO:0000256" key="1">
    <source>
        <dbReference type="ARBA" id="ARBA00001971"/>
    </source>
</evidence>
<name>A0A8H8CRS9_PSICU</name>
<keyword evidence="6 10" id="KW-0560">Oxidoreductase</keyword>
<comment type="similarity">
    <text evidence="3 10">Belongs to the cytochrome P450 family.</text>
</comment>
<dbReference type="SUPFAM" id="SSF48264">
    <property type="entry name" value="Cytochrome P450"/>
    <property type="match status" value="1"/>
</dbReference>
<reference evidence="12" key="1">
    <citation type="submission" date="2021-02" db="EMBL/GenBank/DDBJ databases">
        <title>Psilocybe cubensis genome.</title>
        <authorList>
            <person name="Mckernan K.J."/>
            <person name="Crawford S."/>
            <person name="Trippe A."/>
            <person name="Kane L.T."/>
            <person name="Mclaughlin S."/>
        </authorList>
    </citation>
    <scope>NUCLEOTIDE SEQUENCE [LARGE SCALE GENOMIC DNA]</scope>
    <source>
        <strain evidence="12">MGC-MH-2018</strain>
    </source>
</reference>
<evidence type="ECO:0000256" key="11">
    <source>
        <dbReference type="SAM" id="Phobius"/>
    </source>
</evidence>
<proteinExistence type="inferred from homology"/>
<evidence type="ECO:0000256" key="8">
    <source>
        <dbReference type="ARBA" id="ARBA00023033"/>
    </source>
</evidence>
<dbReference type="Pfam" id="PF00067">
    <property type="entry name" value="p450"/>
    <property type="match status" value="1"/>
</dbReference>
<evidence type="ECO:0000313" key="12">
    <source>
        <dbReference type="EMBL" id="KAG5174454.1"/>
    </source>
</evidence>
<comment type="caution">
    <text evidence="12">The sequence shown here is derived from an EMBL/GenBank/DDBJ whole genome shotgun (WGS) entry which is preliminary data.</text>
</comment>
<dbReference type="GO" id="GO:0016705">
    <property type="term" value="F:oxidoreductase activity, acting on paired donors, with incorporation or reduction of molecular oxygen"/>
    <property type="evidence" value="ECO:0007669"/>
    <property type="project" value="InterPro"/>
</dbReference>